<dbReference type="SUPFAM" id="SSF53474">
    <property type="entry name" value="alpha/beta-Hydrolases"/>
    <property type="match status" value="1"/>
</dbReference>
<keyword evidence="5 7" id="KW-0378">Hydrolase</keyword>
<evidence type="ECO:0000256" key="2">
    <source>
        <dbReference type="ARBA" id="ARBA00022645"/>
    </source>
</evidence>
<organism evidence="8 9">
    <name type="scientific">Loxostege sticticalis</name>
    <name type="common">Beet webworm moth</name>
    <dbReference type="NCBI Taxonomy" id="481309"/>
    <lineage>
        <taxon>Eukaryota</taxon>
        <taxon>Metazoa</taxon>
        <taxon>Ecdysozoa</taxon>
        <taxon>Arthropoda</taxon>
        <taxon>Hexapoda</taxon>
        <taxon>Insecta</taxon>
        <taxon>Pterygota</taxon>
        <taxon>Neoptera</taxon>
        <taxon>Endopterygota</taxon>
        <taxon>Lepidoptera</taxon>
        <taxon>Glossata</taxon>
        <taxon>Ditrysia</taxon>
        <taxon>Pyraloidea</taxon>
        <taxon>Crambidae</taxon>
        <taxon>Pyraustinae</taxon>
        <taxon>Loxostege</taxon>
    </lineage>
</organism>
<dbReference type="InterPro" id="IPR001563">
    <property type="entry name" value="Peptidase_S10"/>
</dbReference>
<comment type="caution">
    <text evidence="8">The sequence shown here is derived from an EMBL/GenBank/DDBJ whole genome shotgun (WGS) entry which is preliminary data.</text>
</comment>
<proteinExistence type="inferred from homology"/>
<keyword evidence="2 7" id="KW-0121">Carboxypeptidase</keyword>
<dbReference type="EC" id="3.4.16.-" evidence="7"/>
<dbReference type="Pfam" id="PF00450">
    <property type="entry name" value="Peptidase_S10"/>
    <property type="match status" value="2"/>
</dbReference>
<dbReference type="Gene3D" id="3.40.50.1820">
    <property type="entry name" value="alpha/beta hydrolase"/>
    <property type="match status" value="2"/>
</dbReference>
<dbReference type="PANTHER" id="PTHR11802">
    <property type="entry name" value="SERINE PROTEASE FAMILY S10 SERINE CARBOXYPEPTIDASE"/>
    <property type="match status" value="1"/>
</dbReference>
<dbReference type="EMBL" id="JBEUOH010000020">
    <property type="protein sequence ID" value="KAL0869034.1"/>
    <property type="molecule type" value="Genomic_DNA"/>
</dbReference>
<dbReference type="PRINTS" id="PR00724">
    <property type="entry name" value="CRBOXYPTASEC"/>
</dbReference>
<sequence>MNLPLCTLFLFVSTSILCRNVKVNDGPLLLTPLIEKGKYEKARSLSKVDPNLFAGLQSHSAFITVNKTLGSHLFFWFFPVEDKPLESTPWIIWLQGGPGVSSLFGVFLEIGPLQFINGTALFHVSTNLYLIFLVGANLLNFIQQFLTVFPELRKAPLFIAGESYGGKFVPAFGHYIHINRNSSHPINFKGVAIGNGLIDPPTMLQYSKFGVQVGILDLEEAAKIKAIEDAAKNAYKEGDMDTYRQEWTHTLLSYSSYLLSSYNYVFDEEPSKEYVQFLNNIEIQRALHTGRTVFTAFNWMVFIALLNDFPLSVKPWLEELLDNDYGVLSYGSQLDIIVPYASLESCYHTLQWWGAEGYIKAPRWRYRGTGKRPEMYIKQYGNFMDVMIRGAGHMTSYDRPQAAKDLIKLYIDEFQDYQGDKNNNKG</sequence>
<keyword evidence="9" id="KW-1185">Reference proteome</keyword>
<evidence type="ECO:0000256" key="3">
    <source>
        <dbReference type="ARBA" id="ARBA00022670"/>
    </source>
</evidence>
<reference evidence="8 9" key="1">
    <citation type="submission" date="2024-06" db="EMBL/GenBank/DDBJ databases">
        <title>A chromosome-level genome assembly of beet webworm, Loxostege sticticalis.</title>
        <authorList>
            <person name="Zhang Y."/>
        </authorList>
    </citation>
    <scope>NUCLEOTIDE SEQUENCE [LARGE SCALE GENOMIC DNA]</scope>
    <source>
        <strain evidence="8">AQ026</strain>
        <tissue evidence="8">Whole body</tissue>
    </source>
</reference>
<dbReference type="Proteomes" id="UP001549920">
    <property type="component" value="Unassembled WGS sequence"/>
</dbReference>
<feature type="signal peptide" evidence="7">
    <location>
        <begin position="1"/>
        <end position="18"/>
    </location>
</feature>
<name>A0ABR3HF65_LOXSC</name>
<dbReference type="PANTHER" id="PTHR11802:SF472">
    <property type="entry name" value="SERINE CARBOXYPEPTIDASE CPVL-RELATED"/>
    <property type="match status" value="1"/>
</dbReference>
<evidence type="ECO:0000256" key="4">
    <source>
        <dbReference type="ARBA" id="ARBA00022729"/>
    </source>
</evidence>
<gene>
    <name evidence="8" type="ORF">ABMA27_007352</name>
</gene>
<keyword evidence="3 7" id="KW-0645">Protease</keyword>
<protein>
    <recommendedName>
        <fullName evidence="7">Carboxypeptidase</fullName>
        <ecNumber evidence="7">3.4.16.-</ecNumber>
    </recommendedName>
</protein>
<evidence type="ECO:0000313" key="9">
    <source>
        <dbReference type="Proteomes" id="UP001549920"/>
    </source>
</evidence>
<accession>A0ABR3HF65</accession>
<evidence type="ECO:0000256" key="5">
    <source>
        <dbReference type="ARBA" id="ARBA00022801"/>
    </source>
</evidence>
<keyword evidence="6" id="KW-0325">Glycoprotein</keyword>
<evidence type="ECO:0000256" key="1">
    <source>
        <dbReference type="ARBA" id="ARBA00009431"/>
    </source>
</evidence>
<dbReference type="PROSITE" id="PS00131">
    <property type="entry name" value="CARBOXYPEPT_SER_SER"/>
    <property type="match status" value="1"/>
</dbReference>
<evidence type="ECO:0000313" key="8">
    <source>
        <dbReference type="EMBL" id="KAL0869034.1"/>
    </source>
</evidence>
<dbReference type="InterPro" id="IPR029058">
    <property type="entry name" value="AB_hydrolase_fold"/>
</dbReference>
<dbReference type="InterPro" id="IPR018202">
    <property type="entry name" value="Ser_caboxypep_ser_AS"/>
</dbReference>
<comment type="similarity">
    <text evidence="1 7">Belongs to the peptidase S10 family.</text>
</comment>
<keyword evidence="4 7" id="KW-0732">Signal</keyword>
<feature type="chain" id="PRO_5044966446" description="Carboxypeptidase" evidence="7">
    <location>
        <begin position="19"/>
        <end position="426"/>
    </location>
</feature>
<evidence type="ECO:0000256" key="6">
    <source>
        <dbReference type="ARBA" id="ARBA00023180"/>
    </source>
</evidence>
<evidence type="ECO:0000256" key="7">
    <source>
        <dbReference type="RuleBase" id="RU361156"/>
    </source>
</evidence>